<dbReference type="PANTHER" id="PTHR12461">
    <property type="entry name" value="HYPOXIA-INDUCIBLE FACTOR 1 ALPHA INHIBITOR-RELATED"/>
    <property type="match status" value="1"/>
</dbReference>
<proteinExistence type="predicted"/>
<dbReference type="Gene3D" id="2.60.120.10">
    <property type="entry name" value="Jelly Rolls"/>
    <property type="match status" value="1"/>
</dbReference>
<reference evidence="2" key="1">
    <citation type="submission" date="2021-01" db="EMBL/GenBank/DDBJ databases">
        <authorList>
            <person name="Corre E."/>
            <person name="Pelletier E."/>
            <person name="Niang G."/>
            <person name="Scheremetjew M."/>
            <person name="Finn R."/>
            <person name="Kale V."/>
            <person name="Holt S."/>
            <person name="Cochrane G."/>
            <person name="Meng A."/>
            <person name="Brown T."/>
            <person name="Cohen L."/>
        </authorList>
    </citation>
    <scope>NUCLEOTIDE SEQUENCE</scope>
    <source>
        <strain evidence="2">CCMP1243</strain>
    </source>
</reference>
<evidence type="ECO:0000259" key="1">
    <source>
        <dbReference type="PROSITE" id="PS51184"/>
    </source>
</evidence>
<organism evidence="2">
    <name type="scientific">Rhizochromulina marina</name>
    <dbReference type="NCBI Taxonomy" id="1034831"/>
    <lineage>
        <taxon>Eukaryota</taxon>
        <taxon>Sar</taxon>
        <taxon>Stramenopiles</taxon>
        <taxon>Ochrophyta</taxon>
        <taxon>Dictyochophyceae</taxon>
        <taxon>Rhizochromulinales</taxon>
        <taxon>Rhizochromulina</taxon>
    </lineage>
</organism>
<name>A0A7S2SEZ1_9STRA</name>
<dbReference type="InterPro" id="IPR041667">
    <property type="entry name" value="Cupin_8"/>
</dbReference>
<protein>
    <recommendedName>
        <fullName evidence="1">JmjC domain-containing protein</fullName>
    </recommendedName>
</protein>
<dbReference type="InterPro" id="IPR003347">
    <property type="entry name" value="JmjC_dom"/>
</dbReference>
<dbReference type="EMBL" id="HBHJ01021381">
    <property type="protein sequence ID" value="CAD9698206.1"/>
    <property type="molecule type" value="Transcribed_RNA"/>
</dbReference>
<sequence length="371" mass="40318">MARKWRLRGRDVLAALVAAGAALGFLMAAVVAVEAWRRGSPMLLRWGLGELAATMVPSALLPESVVAGNQQCRRVLAAANLSATPVLPTEVPVLDLTRGLPADAGAVDLSRPLLLRGALAGSPAAERWNLDWLAESPRGDIEIDYYSDARTPAIEGGTIPDARGRLAEVVGLVKAGAPVKAGTELLFRQFPSLLAELPLELLHELFGSGHFSPRRMGTLLTAPIFLAQGKPEAKETESSSRTTARTDLHCEPIANVALQITGRKRWTIVDPANSFALQPALSPDGRAYVFADLDPDSHHLVRIPRFEVVLGPGEALYLPTWWWHRVDYLGEASFTASLFHFRPGQMIRNNPIFTAVLVPNLFKELVGWKTQ</sequence>
<dbReference type="InterPro" id="IPR014710">
    <property type="entry name" value="RmlC-like_jellyroll"/>
</dbReference>
<dbReference type="SUPFAM" id="SSF51197">
    <property type="entry name" value="Clavaminate synthase-like"/>
    <property type="match status" value="1"/>
</dbReference>
<accession>A0A7S2SEZ1</accession>
<evidence type="ECO:0000313" key="2">
    <source>
        <dbReference type="EMBL" id="CAD9698206.1"/>
    </source>
</evidence>
<dbReference type="PANTHER" id="PTHR12461:SF105">
    <property type="entry name" value="HYPOXIA-INDUCIBLE FACTOR 1-ALPHA INHIBITOR"/>
    <property type="match status" value="1"/>
</dbReference>
<dbReference type="PROSITE" id="PS51184">
    <property type="entry name" value="JMJC"/>
    <property type="match status" value="1"/>
</dbReference>
<dbReference type="Pfam" id="PF13621">
    <property type="entry name" value="Cupin_8"/>
    <property type="match status" value="1"/>
</dbReference>
<dbReference type="AlphaFoldDB" id="A0A7S2SEZ1"/>
<feature type="domain" description="JmjC" evidence="1">
    <location>
        <begin position="186"/>
        <end position="358"/>
    </location>
</feature>
<dbReference type="SMART" id="SM00558">
    <property type="entry name" value="JmjC"/>
    <property type="match status" value="1"/>
</dbReference>
<gene>
    <name evidence="2" type="ORF">RMAR1173_LOCUS14145</name>
</gene>